<accession>A0ABR0WB24</accession>
<dbReference type="PANTHER" id="PTHR33710:SF62">
    <property type="entry name" value="DUF4283 DOMAIN PROTEIN"/>
    <property type="match status" value="1"/>
</dbReference>
<gene>
    <name evidence="2" type="ORF">DH2020_021478</name>
</gene>
<reference evidence="2 3" key="1">
    <citation type="journal article" date="2021" name="Comput. Struct. Biotechnol. J.">
        <title>De novo genome assembly of the potent medicinal plant Rehmannia glutinosa using nanopore technology.</title>
        <authorList>
            <person name="Ma L."/>
            <person name="Dong C."/>
            <person name="Song C."/>
            <person name="Wang X."/>
            <person name="Zheng X."/>
            <person name="Niu Y."/>
            <person name="Chen S."/>
            <person name="Feng W."/>
        </authorList>
    </citation>
    <scope>NUCLEOTIDE SEQUENCE [LARGE SCALE GENOMIC DNA]</scope>
    <source>
        <strain evidence="2">DH-2019</strain>
    </source>
</reference>
<evidence type="ECO:0000259" key="1">
    <source>
        <dbReference type="Pfam" id="PF13966"/>
    </source>
</evidence>
<proteinExistence type="predicted"/>
<sequence>MEAFRDTLEECELRDIACYGEFFTWAGKNASEIILETLDRFVCSTKWCQLYPVARATSLEFFSFDHRPIEISLGPKTSLFGLFPLGKKKRFKFETCWMVKEEFQKIVEEGWFLAPQSSSLQERLQICGDIMETWAGSRFRKLANTLKSTRKSVFPPCVANEILGIPLLSLQSEDSRVWRFNSKGIYSVRDGYRMAIGFFDAPGCQSSRHIKKWWNFIWCLNIPSKARFFWWRLSHDFLPAEANLRAHHVPALGVCKLYNFGTDSSLHSVFFCPVMRNFWKHQPFYHFLKSAREGCTLDLCLWMRNCLSKTEFEIFAVMSWLCWKERQKMIHSNEKPHAMKMTVETSNFIHKYQSARKLHVVKGHLEHGESPSKWRCPPTGKLRLDVDASFNSDKGIFSVGGNIRNSSGNPLLVFGRRFPMRPRYWNWN</sequence>
<name>A0ABR0WB24_REHGL</name>
<dbReference type="InterPro" id="IPR026960">
    <property type="entry name" value="RVT-Znf"/>
</dbReference>
<organism evidence="2 3">
    <name type="scientific">Rehmannia glutinosa</name>
    <name type="common">Chinese foxglove</name>
    <dbReference type="NCBI Taxonomy" id="99300"/>
    <lineage>
        <taxon>Eukaryota</taxon>
        <taxon>Viridiplantae</taxon>
        <taxon>Streptophyta</taxon>
        <taxon>Embryophyta</taxon>
        <taxon>Tracheophyta</taxon>
        <taxon>Spermatophyta</taxon>
        <taxon>Magnoliopsida</taxon>
        <taxon>eudicotyledons</taxon>
        <taxon>Gunneridae</taxon>
        <taxon>Pentapetalae</taxon>
        <taxon>asterids</taxon>
        <taxon>lamiids</taxon>
        <taxon>Lamiales</taxon>
        <taxon>Orobanchaceae</taxon>
        <taxon>Rehmannieae</taxon>
        <taxon>Rehmannia</taxon>
    </lineage>
</organism>
<dbReference type="Proteomes" id="UP001318860">
    <property type="component" value="Unassembled WGS sequence"/>
</dbReference>
<keyword evidence="3" id="KW-1185">Reference proteome</keyword>
<protein>
    <recommendedName>
        <fullName evidence="1">Reverse transcriptase zinc-binding domain-containing protein</fullName>
    </recommendedName>
</protein>
<evidence type="ECO:0000313" key="2">
    <source>
        <dbReference type="EMBL" id="KAK6144658.1"/>
    </source>
</evidence>
<dbReference type="EMBL" id="JABTTQ020000012">
    <property type="protein sequence ID" value="KAK6144658.1"/>
    <property type="molecule type" value="Genomic_DNA"/>
</dbReference>
<dbReference type="PANTHER" id="PTHR33710">
    <property type="entry name" value="BNAC02G09200D PROTEIN"/>
    <property type="match status" value="1"/>
</dbReference>
<evidence type="ECO:0000313" key="3">
    <source>
        <dbReference type="Proteomes" id="UP001318860"/>
    </source>
</evidence>
<comment type="caution">
    <text evidence="2">The sequence shown here is derived from an EMBL/GenBank/DDBJ whole genome shotgun (WGS) entry which is preliminary data.</text>
</comment>
<feature type="domain" description="Reverse transcriptase zinc-binding" evidence="1">
    <location>
        <begin position="207"/>
        <end position="279"/>
    </location>
</feature>
<dbReference type="Pfam" id="PF13966">
    <property type="entry name" value="zf-RVT"/>
    <property type="match status" value="1"/>
</dbReference>